<reference evidence="2 3" key="1">
    <citation type="submission" date="2024-09" db="EMBL/GenBank/DDBJ databases">
        <title>Chromosome-scale assembly of Riccia sorocarpa.</title>
        <authorList>
            <person name="Paukszto L."/>
        </authorList>
    </citation>
    <scope>NUCLEOTIDE SEQUENCE [LARGE SCALE GENOMIC DNA]</scope>
    <source>
        <strain evidence="2">LP-2024</strain>
        <tissue evidence="2">Aerial parts of the thallus</tissue>
    </source>
</reference>
<evidence type="ECO:0000313" key="3">
    <source>
        <dbReference type="Proteomes" id="UP001633002"/>
    </source>
</evidence>
<gene>
    <name evidence="2" type="ORF">R1sor_027141</name>
</gene>
<dbReference type="EMBL" id="JBJQOH010000008">
    <property type="protein sequence ID" value="KAL3677193.1"/>
    <property type="molecule type" value="Genomic_DNA"/>
</dbReference>
<organism evidence="2 3">
    <name type="scientific">Riccia sorocarpa</name>
    <dbReference type="NCBI Taxonomy" id="122646"/>
    <lineage>
        <taxon>Eukaryota</taxon>
        <taxon>Viridiplantae</taxon>
        <taxon>Streptophyta</taxon>
        <taxon>Embryophyta</taxon>
        <taxon>Marchantiophyta</taxon>
        <taxon>Marchantiopsida</taxon>
        <taxon>Marchantiidae</taxon>
        <taxon>Marchantiales</taxon>
        <taxon>Ricciaceae</taxon>
        <taxon>Riccia</taxon>
    </lineage>
</organism>
<dbReference type="Proteomes" id="UP001633002">
    <property type="component" value="Unassembled WGS sequence"/>
</dbReference>
<evidence type="ECO:0000313" key="2">
    <source>
        <dbReference type="EMBL" id="KAL3677193.1"/>
    </source>
</evidence>
<feature type="region of interest" description="Disordered" evidence="1">
    <location>
        <begin position="29"/>
        <end position="76"/>
    </location>
</feature>
<name>A0ABD3GDE8_9MARC</name>
<accession>A0ABD3GDE8</accession>
<comment type="caution">
    <text evidence="2">The sequence shown here is derived from an EMBL/GenBank/DDBJ whole genome shotgun (WGS) entry which is preliminary data.</text>
</comment>
<dbReference type="AlphaFoldDB" id="A0ABD3GDE8"/>
<proteinExistence type="predicted"/>
<sequence>MRELDLKERTIKIKSSSLRRRMNFRSNVLNADAAEEPADGPDTSRCGLHSPGDSEVEAEDSDSTTTVESSESRPQLRISNIMTPPVNLVGVHVTVADSRSESIVPPNLGDVVQEFHDQNSSSSLTEEDTTAEEALISIAFPPAFPTESACSWTGDDDIYFDDNHGKDQLPSRSNPFLEEDKFRQIMEWLKYTPAEYPGLRLNTNLGAGDKKIRIQSVHDRPPIFCHIDGVDNSRRASCSGDSDVLEPEGCDSTVNVEGKKFI</sequence>
<evidence type="ECO:0000256" key="1">
    <source>
        <dbReference type="SAM" id="MobiDB-lite"/>
    </source>
</evidence>
<protein>
    <submittedName>
        <fullName evidence="2">Uncharacterized protein</fullName>
    </submittedName>
</protein>
<keyword evidence="3" id="KW-1185">Reference proteome</keyword>